<keyword evidence="1" id="KW-0812">Transmembrane</keyword>
<dbReference type="Proteomes" id="UP000583944">
    <property type="component" value="Unassembled WGS sequence"/>
</dbReference>
<dbReference type="AlphaFoldDB" id="A0A7J6XVE9"/>
<sequence>MHIISLLSGGVVSFSSVFSGGVAMYCYYLHTSPASNENDVCHSASAKSNFIFPSFSSLVGFIVFFLWKRQMPLFHRLFVSGADLRGCHTALSSTFTQRRYWAKPKKRPKVGQGFHEKAQKWRDEFLLDRHRILADSLRAYVEFSASKRTEPWDTRFRPFDRVEKDGVYVLMRHLMEDKFQLCNYHHRPVKRLFCNVGLLGPQVTTKARWKPYRYATNPANTSKAERIFQKDKTLYTHGHND</sequence>
<gene>
    <name evidence="2" type="ORF">ECC02_008616</name>
</gene>
<evidence type="ECO:0000313" key="3">
    <source>
        <dbReference type="Proteomes" id="UP000583944"/>
    </source>
</evidence>
<evidence type="ECO:0000313" key="2">
    <source>
        <dbReference type="EMBL" id="KAF5218439.1"/>
    </source>
</evidence>
<organism evidence="2 3">
    <name type="scientific">Trypanosoma cruzi</name>
    <dbReference type="NCBI Taxonomy" id="5693"/>
    <lineage>
        <taxon>Eukaryota</taxon>
        <taxon>Discoba</taxon>
        <taxon>Euglenozoa</taxon>
        <taxon>Kinetoplastea</taxon>
        <taxon>Metakinetoplastina</taxon>
        <taxon>Trypanosomatida</taxon>
        <taxon>Trypanosomatidae</taxon>
        <taxon>Trypanosoma</taxon>
        <taxon>Schizotrypanum</taxon>
    </lineage>
</organism>
<reference evidence="2 3" key="1">
    <citation type="journal article" date="2019" name="Genome Biol. Evol.">
        <title>Nanopore Sequencing Significantly Improves Genome Assembly of the Protozoan Parasite Trypanosoma cruzi.</title>
        <authorList>
            <person name="Diaz-Viraque F."/>
            <person name="Pita S."/>
            <person name="Greif G."/>
            <person name="de Souza R.C.M."/>
            <person name="Iraola G."/>
            <person name="Robello C."/>
        </authorList>
    </citation>
    <scope>NUCLEOTIDE SEQUENCE [LARGE SCALE GENOMIC DNA]</scope>
    <source>
        <strain evidence="2 3">Berenice</strain>
    </source>
</reference>
<accession>A0A7J6XVE9</accession>
<dbReference type="VEuPathDB" id="TriTrypDB:BCY84_19509"/>
<protein>
    <submittedName>
        <fullName evidence="2">Uncharacterized protein</fullName>
    </submittedName>
</protein>
<proteinExistence type="predicted"/>
<keyword evidence="1" id="KW-0472">Membrane</keyword>
<dbReference type="EMBL" id="JABDHM010000096">
    <property type="protein sequence ID" value="KAF5218439.1"/>
    <property type="molecule type" value="Genomic_DNA"/>
</dbReference>
<dbReference type="VEuPathDB" id="TriTrypDB:ECC02_008616"/>
<evidence type="ECO:0000256" key="1">
    <source>
        <dbReference type="SAM" id="Phobius"/>
    </source>
</evidence>
<comment type="caution">
    <text evidence="2">The sequence shown here is derived from an EMBL/GenBank/DDBJ whole genome shotgun (WGS) entry which is preliminary data.</text>
</comment>
<name>A0A7J6XVE9_TRYCR</name>
<feature type="transmembrane region" description="Helical" evidence="1">
    <location>
        <begin position="7"/>
        <end position="30"/>
    </location>
</feature>
<keyword evidence="1" id="KW-1133">Transmembrane helix</keyword>
<feature type="transmembrane region" description="Helical" evidence="1">
    <location>
        <begin position="50"/>
        <end position="67"/>
    </location>
</feature>